<dbReference type="AlphaFoldDB" id="A0AA88R3L1"/>
<gene>
    <name evidence="2" type="ORF">RJ640_024475</name>
</gene>
<protein>
    <recommendedName>
        <fullName evidence="1">Retrotransposon Copia-like N-terminal domain-containing protein</fullName>
    </recommendedName>
</protein>
<organism evidence="2 3">
    <name type="scientific">Escallonia rubra</name>
    <dbReference type="NCBI Taxonomy" id="112253"/>
    <lineage>
        <taxon>Eukaryota</taxon>
        <taxon>Viridiplantae</taxon>
        <taxon>Streptophyta</taxon>
        <taxon>Embryophyta</taxon>
        <taxon>Tracheophyta</taxon>
        <taxon>Spermatophyta</taxon>
        <taxon>Magnoliopsida</taxon>
        <taxon>eudicotyledons</taxon>
        <taxon>Gunneridae</taxon>
        <taxon>Pentapetalae</taxon>
        <taxon>asterids</taxon>
        <taxon>campanulids</taxon>
        <taxon>Escalloniales</taxon>
        <taxon>Escalloniaceae</taxon>
        <taxon>Escallonia</taxon>
    </lineage>
</organism>
<evidence type="ECO:0000313" key="2">
    <source>
        <dbReference type="EMBL" id="KAK2982099.1"/>
    </source>
</evidence>
<feature type="domain" description="Retrotransposon Copia-like N-terminal" evidence="1">
    <location>
        <begin position="7"/>
        <end position="50"/>
    </location>
</feature>
<dbReference type="InterPro" id="IPR029472">
    <property type="entry name" value="Copia-like_N"/>
</dbReference>
<dbReference type="EMBL" id="JAVXUO010001468">
    <property type="protein sequence ID" value="KAK2982099.1"/>
    <property type="molecule type" value="Genomic_DNA"/>
</dbReference>
<evidence type="ECO:0000259" key="1">
    <source>
        <dbReference type="Pfam" id="PF14244"/>
    </source>
</evidence>
<dbReference type="Pfam" id="PF14244">
    <property type="entry name" value="Retrotran_gag_3"/>
    <property type="match status" value="1"/>
</dbReference>
<keyword evidence="3" id="KW-1185">Reference proteome</keyword>
<reference evidence="2" key="1">
    <citation type="submission" date="2022-12" db="EMBL/GenBank/DDBJ databases">
        <title>Draft genome assemblies for two species of Escallonia (Escalloniales).</title>
        <authorList>
            <person name="Chanderbali A."/>
            <person name="Dervinis C."/>
            <person name="Anghel I."/>
            <person name="Soltis D."/>
            <person name="Soltis P."/>
            <person name="Zapata F."/>
        </authorList>
    </citation>
    <scope>NUCLEOTIDE SEQUENCE</scope>
    <source>
        <strain evidence="2">UCBG92.1500</strain>
        <tissue evidence="2">Leaf</tissue>
    </source>
</reference>
<comment type="caution">
    <text evidence="2">The sequence shown here is derived from an EMBL/GenBank/DDBJ whole genome shotgun (WGS) entry which is preliminary data.</text>
</comment>
<evidence type="ECO:0000313" key="3">
    <source>
        <dbReference type="Proteomes" id="UP001187471"/>
    </source>
</evidence>
<accession>A0AA88R3L1</accession>
<sequence length="125" mass="13917">MSSHIPENDVSQPINIALYGRNYPHWAQAMRNFLNGRKLWLFVSGDRTKPLQRKGGPTSTPESGTSKANTCSMGMWRAAVELAQYRACGMTHVLGAPLKDTRMATKLLQSFLFHRLKTPPSIAVC</sequence>
<name>A0AA88R3L1_9ASTE</name>
<proteinExistence type="predicted"/>
<dbReference type="Proteomes" id="UP001187471">
    <property type="component" value="Unassembled WGS sequence"/>
</dbReference>